<protein>
    <submittedName>
        <fullName evidence="1">Uncharacterized protein</fullName>
    </submittedName>
</protein>
<name>A0A4V5PLG2_9BACT</name>
<dbReference type="OrthoDB" id="5517036at2"/>
<gene>
    <name evidence="1" type="ORF">E8A74_38790</name>
</gene>
<dbReference type="AlphaFoldDB" id="A0A4V5PLG2"/>
<evidence type="ECO:0000313" key="2">
    <source>
        <dbReference type="Proteomes" id="UP000309215"/>
    </source>
</evidence>
<sequence>MWTEAQMILINDRIPGGPQAVLGPAGCGPDVAVLDEVADATIITLDERDERLSLLQSLLKERRIRCSVRRRDRFTDEELQAARLLVAWYCHPGGIRIFAGPRMGTTYDVSEACMRCGAGARQTSALIIEAETLHVLEERRAAATTYEDLLVDERLAVALAESGATGISFRGVFAAFEKKGHFQLSMRQLCATHTMPPMSARSTGIERYDPCSCGRSGFYLPSEIPTRIFYRAADLANICDVNVTWEWFGDSGFEGDVSDALFPYPLFLVTPNIWRIFRDAGVTGFDWIPIHVVDE</sequence>
<dbReference type="RefSeq" id="WP_136934153.1">
    <property type="nucleotide sequence ID" value="NZ_SSMQ01000059.1"/>
</dbReference>
<comment type="caution">
    <text evidence="1">The sequence shown here is derived from an EMBL/GenBank/DDBJ whole genome shotgun (WGS) entry which is preliminary data.</text>
</comment>
<accession>A0A4V5PLG2</accession>
<evidence type="ECO:0000313" key="1">
    <source>
        <dbReference type="EMBL" id="TKC99227.1"/>
    </source>
</evidence>
<reference evidence="1 2" key="1">
    <citation type="submission" date="2019-04" db="EMBL/GenBank/DDBJ databases">
        <authorList>
            <person name="Li Y."/>
            <person name="Wang J."/>
        </authorList>
    </citation>
    <scope>NUCLEOTIDE SEQUENCE [LARGE SCALE GENOMIC DNA]</scope>
    <source>
        <strain evidence="1 2">DSM 14668</strain>
    </source>
</reference>
<organism evidence="1 2">
    <name type="scientific">Polyangium fumosum</name>
    <dbReference type="NCBI Taxonomy" id="889272"/>
    <lineage>
        <taxon>Bacteria</taxon>
        <taxon>Pseudomonadati</taxon>
        <taxon>Myxococcota</taxon>
        <taxon>Polyangia</taxon>
        <taxon>Polyangiales</taxon>
        <taxon>Polyangiaceae</taxon>
        <taxon>Polyangium</taxon>
    </lineage>
</organism>
<keyword evidence="2" id="KW-1185">Reference proteome</keyword>
<dbReference type="Proteomes" id="UP000309215">
    <property type="component" value="Unassembled WGS sequence"/>
</dbReference>
<proteinExistence type="predicted"/>
<dbReference type="EMBL" id="SSMQ01000059">
    <property type="protein sequence ID" value="TKC99227.1"/>
    <property type="molecule type" value="Genomic_DNA"/>
</dbReference>